<dbReference type="GO" id="GO:0008270">
    <property type="term" value="F:zinc ion binding"/>
    <property type="evidence" value="ECO:0007669"/>
    <property type="project" value="InterPro"/>
</dbReference>
<dbReference type="AlphaFoldDB" id="A0A6B0T4M7"/>
<feature type="domain" description="Anticodon-binding" evidence="4">
    <location>
        <begin position="400"/>
        <end position="487"/>
    </location>
</feature>
<dbReference type="InterPro" id="IPR004154">
    <property type="entry name" value="Anticodon-bd"/>
</dbReference>
<comment type="subcellular location">
    <subcellularLocation>
        <location evidence="1">Cytoplasm</location>
    </subcellularLocation>
</comment>
<dbReference type="Gene3D" id="3.40.50.800">
    <property type="entry name" value="Anticodon-binding domain"/>
    <property type="match status" value="1"/>
</dbReference>
<evidence type="ECO:0000259" key="5">
    <source>
        <dbReference type="Pfam" id="PF08915"/>
    </source>
</evidence>
<dbReference type="GO" id="GO:0005737">
    <property type="term" value="C:cytoplasm"/>
    <property type="evidence" value="ECO:0007669"/>
    <property type="project" value="UniProtKB-SubCell"/>
</dbReference>
<dbReference type="InterPro" id="IPR036621">
    <property type="entry name" value="Anticodon-bd_dom_sf"/>
</dbReference>
<dbReference type="InterPro" id="IPR023509">
    <property type="entry name" value="DTD-like_sf"/>
</dbReference>
<dbReference type="SUPFAM" id="SSF52954">
    <property type="entry name" value="Class II aaRS ABD-related"/>
    <property type="match status" value="1"/>
</dbReference>
<dbReference type="GO" id="GO:0005524">
    <property type="term" value="F:ATP binding"/>
    <property type="evidence" value="ECO:0007669"/>
    <property type="project" value="InterPro"/>
</dbReference>
<dbReference type="EMBL" id="WUUT01000001">
    <property type="protein sequence ID" value="MXR50181.1"/>
    <property type="molecule type" value="Genomic_DNA"/>
</dbReference>
<dbReference type="PANTHER" id="PTHR11451:SF44">
    <property type="entry name" value="THREONINE--TRNA LIGASE, CHLOROPLASTIC_MITOCHONDRIAL 2"/>
    <property type="match status" value="1"/>
</dbReference>
<keyword evidence="2" id="KW-0963">Cytoplasm</keyword>
<dbReference type="OrthoDB" id="372136at2157"/>
<keyword evidence="7" id="KW-1185">Reference proteome</keyword>
<dbReference type="RefSeq" id="WP_159762335.1">
    <property type="nucleotide sequence ID" value="NZ_WUUT01000001.1"/>
</dbReference>
<feature type="domain" description="Threonyl-tRNA synthetase editing" evidence="5">
    <location>
        <begin position="1"/>
        <end position="127"/>
    </location>
</feature>
<dbReference type="Proteomes" id="UP000466535">
    <property type="component" value="Unassembled WGS sequence"/>
</dbReference>
<evidence type="ECO:0000313" key="6">
    <source>
        <dbReference type="EMBL" id="MXR50181.1"/>
    </source>
</evidence>
<dbReference type="Pfam" id="PF03129">
    <property type="entry name" value="HGTP_anticodon"/>
    <property type="match status" value="1"/>
</dbReference>
<evidence type="ECO:0000256" key="1">
    <source>
        <dbReference type="ARBA" id="ARBA00004496"/>
    </source>
</evidence>
<dbReference type="Pfam" id="PF08915">
    <property type="entry name" value="tRNA-Thr_ED"/>
    <property type="match status" value="1"/>
</dbReference>
<comment type="caution">
    <text evidence="6">The sequence shown here is derived from an EMBL/GenBank/DDBJ whole genome shotgun (WGS) entry which is preliminary data.</text>
</comment>
<keyword evidence="3" id="KW-0648">Protein biosynthesis</keyword>
<evidence type="ECO:0000256" key="2">
    <source>
        <dbReference type="ARBA" id="ARBA00022490"/>
    </source>
</evidence>
<gene>
    <name evidence="6" type="ORF">GRX03_00965</name>
</gene>
<proteinExistence type="predicted"/>
<name>A0A6B0T4M7_9EURY</name>
<evidence type="ECO:0000313" key="7">
    <source>
        <dbReference type="Proteomes" id="UP000466535"/>
    </source>
</evidence>
<evidence type="ECO:0000259" key="4">
    <source>
        <dbReference type="Pfam" id="PF03129"/>
    </source>
</evidence>
<dbReference type="GO" id="GO:0006435">
    <property type="term" value="P:threonyl-tRNA aminoacylation"/>
    <property type="evidence" value="ECO:0007669"/>
    <property type="project" value="TreeGrafter"/>
</dbReference>
<protein>
    <submittedName>
        <fullName evidence="6">Uncharacterized protein</fullName>
    </submittedName>
</protein>
<sequence length="509" mass="55143">MQLRCLHADGFSFEVRNHDPDSETRSGASADLGGSVVVFVAVERSDAERPGLVAAAADRISEMADRLDERVVALVPCAQLTDAPAANAVADDAISALADRLEYETHTVPLGESISFELDARGHPFANQRFEVEAGRPTAGEWFRLASDGSLTEIADDADGPVLDDGRVEEVSLAQLLKPSEGGPVLFDAGGTVLPEGVFVRDLLVDLATERLRIHGAVPAERPTRSDPVSELVFGGDGPASVFESTAGADETGRPGPTLTTAVRSLDDGRREAREQIALVAGLLGDLSVPFEPVCRCSDGFVDEHRDWLAGLGDLLDQPLVIDQGSESGRPFAFEFAVLGEHARLATPTVWIEEDPTRTDGDRLVVRSNPLDEPLRFVAALRRTRTGERPTLPVWLAPVQFRLIPIEPDDIDACERVVDDLDAAGVRADIDDRDLPVSERLQAASEQWVPYDAVVSEGDGETLRVTSRVEQTERTVTPAEIADQIREETAGWPTGTRPVERRYSDRVLR</sequence>
<dbReference type="PANTHER" id="PTHR11451">
    <property type="entry name" value="THREONINE-TRNA LIGASE"/>
    <property type="match status" value="1"/>
</dbReference>
<dbReference type="InterPro" id="IPR015011">
    <property type="entry name" value="Threonyl-tRNA_syn_edit_dom_arc"/>
</dbReference>
<dbReference type="GO" id="GO:0004829">
    <property type="term" value="F:threonine-tRNA ligase activity"/>
    <property type="evidence" value="ECO:0007669"/>
    <property type="project" value="InterPro"/>
</dbReference>
<organism evidence="6 7">
    <name type="scientific">Halovenus carboxidivorans</name>
    <dbReference type="NCBI Taxonomy" id="2692199"/>
    <lineage>
        <taxon>Archaea</taxon>
        <taxon>Methanobacteriati</taxon>
        <taxon>Methanobacteriota</taxon>
        <taxon>Stenosarchaea group</taxon>
        <taxon>Halobacteria</taxon>
        <taxon>Halobacteriales</taxon>
        <taxon>Haloarculaceae</taxon>
        <taxon>Halovenus</taxon>
    </lineage>
</organism>
<dbReference type="Gene3D" id="3.50.80.10">
    <property type="entry name" value="D-tyrosyl-tRNA(Tyr) deacylase"/>
    <property type="match status" value="1"/>
</dbReference>
<accession>A0A6B0T4M7</accession>
<reference evidence="6 7" key="1">
    <citation type="submission" date="2019-12" db="EMBL/GenBank/DDBJ databases">
        <title>Isolation and characterization of three novel carbon monoxide-oxidizing members of Halobacteria from salione crusts and soils.</title>
        <authorList>
            <person name="Myers M.R."/>
            <person name="King G.M."/>
        </authorList>
    </citation>
    <scope>NUCLEOTIDE SEQUENCE [LARGE SCALE GENOMIC DNA]</scope>
    <source>
        <strain evidence="6 7">WSH3</strain>
    </source>
</reference>
<evidence type="ECO:0000256" key="3">
    <source>
        <dbReference type="ARBA" id="ARBA00022917"/>
    </source>
</evidence>